<reference evidence="2 3" key="1">
    <citation type="submission" date="2012-05" db="EMBL/GenBank/DDBJ databases">
        <authorList>
            <person name="Hilton J."/>
        </authorList>
    </citation>
    <scope>NUCLEOTIDE SEQUENCE [LARGE SCALE GENOMIC DNA]</scope>
    <source>
        <strain evidence="2 3">HH01</strain>
    </source>
</reference>
<gene>
    <name evidence="2" type="ORF">RINTHH_7440</name>
</gene>
<evidence type="ECO:0008006" key="4">
    <source>
        <dbReference type="Google" id="ProtNLM"/>
    </source>
</evidence>
<dbReference type="PANTHER" id="PTHR36566:SF1">
    <property type="entry name" value="PYRIDINIUM-3,5-BISTHIOCARBOXYLIC ACID MONONUCLEOTIDE NICKEL INSERTION PROTEIN"/>
    <property type="match status" value="1"/>
</dbReference>
<protein>
    <recommendedName>
        <fullName evidence="4">LarC family nickel insertion protein</fullName>
    </recommendedName>
</protein>
<evidence type="ECO:0000256" key="1">
    <source>
        <dbReference type="ARBA" id="ARBA00022596"/>
    </source>
</evidence>
<organism evidence="2 3">
    <name type="scientific">Richelia intracellularis HH01</name>
    <dbReference type="NCBI Taxonomy" id="1165094"/>
    <lineage>
        <taxon>Bacteria</taxon>
        <taxon>Bacillati</taxon>
        <taxon>Cyanobacteriota</taxon>
        <taxon>Cyanophyceae</taxon>
        <taxon>Nostocales</taxon>
        <taxon>Nostocaceae</taxon>
        <taxon>Richelia</taxon>
    </lineage>
</organism>
<dbReference type="InterPro" id="IPR002822">
    <property type="entry name" value="Ni_insertion"/>
</dbReference>
<evidence type="ECO:0000313" key="2">
    <source>
        <dbReference type="EMBL" id="CCH66899.1"/>
    </source>
</evidence>
<proteinExistence type="predicted"/>
<dbReference type="Gene3D" id="3.10.20.300">
    <property type="entry name" value="mk0293 like domain"/>
    <property type="match status" value="1"/>
</dbReference>
<dbReference type="Pfam" id="PF01969">
    <property type="entry name" value="Ni_insertion"/>
    <property type="match status" value="1"/>
</dbReference>
<comment type="caution">
    <text evidence="2">The sequence shown here is derived from an EMBL/GenBank/DDBJ whole genome shotgun (WGS) entry which is preliminary data.</text>
</comment>
<dbReference type="Proteomes" id="UP000053051">
    <property type="component" value="Unassembled WGS sequence"/>
</dbReference>
<keyword evidence="3" id="KW-1185">Reference proteome</keyword>
<name>M1WRF0_9NOST</name>
<accession>M1WRF0</accession>
<dbReference type="Gene3D" id="3.30.70.1380">
    <property type="entry name" value="Transcriptional regulatory protein pf0864 domain like"/>
    <property type="match status" value="1"/>
</dbReference>
<dbReference type="STRING" id="1165094.RINTHH_7440"/>
<dbReference type="PANTHER" id="PTHR36566">
    <property type="entry name" value="NICKEL INSERTION PROTEIN-RELATED"/>
    <property type="match status" value="1"/>
</dbReference>
<evidence type="ECO:0000313" key="3">
    <source>
        <dbReference type="Proteomes" id="UP000053051"/>
    </source>
</evidence>
<reference evidence="3" key="2">
    <citation type="submission" date="2016-01" db="EMBL/GenBank/DDBJ databases">
        <title>Diatom-associated endosymboitic cyanobacterium lacks core nitrogen metabolism enzymes.</title>
        <authorList>
            <person name="Hilton J.A."/>
            <person name="Foster R.A."/>
            <person name="Tripp H.J."/>
            <person name="Carter B.J."/>
            <person name="Zehr J.P."/>
            <person name="Villareal T.A."/>
        </authorList>
    </citation>
    <scope>NUCLEOTIDE SEQUENCE [LARGE SCALE GENOMIC DNA]</scope>
    <source>
        <strain evidence="3">HH01</strain>
    </source>
</reference>
<dbReference type="OrthoDB" id="9765625at2"/>
<keyword evidence="1" id="KW-0533">Nickel</keyword>
<dbReference type="EMBL" id="CAIY01000029">
    <property type="protein sequence ID" value="CCH66899.1"/>
    <property type="molecule type" value="Genomic_DNA"/>
</dbReference>
<sequence>MIKSAHGIISVPVPAVLKLWEMRGCPIYSNGIAKELVTPTGAALAMTLAVEFGEPPRMTISQIGLGTGQFDLQISNILQLWLGEVSEISPKATGNHLENISILETQLDDLNPQVVGYVFEALFAVGAVDVFTQQIGMKKSRPGCLLTVICYPEDVCKCEQILFRETTTLGIRRFTQQRVVLRRETQDVKTKYGTVRIKLAWQGEKESKDIINIQPEYEDCAKLARQNSLALKEIWMLALHHWYLEQN</sequence>
<dbReference type="AlphaFoldDB" id="M1WRF0"/>